<feature type="coiled-coil region" evidence="4">
    <location>
        <begin position="46"/>
        <end position="94"/>
    </location>
</feature>
<dbReference type="InterPro" id="IPR042855">
    <property type="entry name" value="V_SNARE_CC"/>
</dbReference>
<keyword evidence="7" id="KW-1185">Reference proteome</keyword>
<dbReference type="KEGG" id="pbi:103064623"/>
<evidence type="ECO:0000256" key="3">
    <source>
        <dbReference type="PROSITE-ProRule" id="PRU00290"/>
    </source>
</evidence>
<evidence type="ECO:0000256" key="1">
    <source>
        <dbReference type="ARBA" id="ARBA00008025"/>
    </source>
</evidence>
<comment type="subcellular location">
    <subcellularLocation>
        <location evidence="2">Endomembrane system</location>
        <topology evidence="2">Single-pass type IV membrane protein</topology>
    </subcellularLocation>
</comment>
<dbReference type="AlphaFoldDB" id="A0A9F2R2W6"/>
<protein>
    <submittedName>
        <fullName evidence="8">Vesicle-associated membrane protein 5</fullName>
    </submittedName>
</protein>
<dbReference type="CDD" id="cd15872">
    <property type="entry name" value="R-SNARE_VAMP5"/>
    <property type="match status" value="1"/>
</dbReference>
<dbReference type="OrthoDB" id="190375at2759"/>
<dbReference type="InterPro" id="IPR042166">
    <property type="entry name" value="Vamp5"/>
</dbReference>
<dbReference type="PRINTS" id="PR00219">
    <property type="entry name" value="SYNAPTOBREVN"/>
</dbReference>
<dbReference type="GeneID" id="103064623"/>
<dbReference type="InterPro" id="IPR001388">
    <property type="entry name" value="Synaptobrevin-like"/>
</dbReference>
<dbReference type="PANTHER" id="PTHR47462:SF1">
    <property type="entry name" value="VESICLE-ASSOCIATED MEMBRANE PROTEIN 5"/>
    <property type="match status" value="1"/>
</dbReference>
<feature type="domain" description="V-SNARE coiled-coil homology" evidence="6">
    <location>
        <begin position="52"/>
        <end position="112"/>
    </location>
</feature>
<dbReference type="PROSITE" id="PS00417">
    <property type="entry name" value="SYNAPTOBREVIN"/>
    <property type="match status" value="1"/>
</dbReference>
<gene>
    <name evidence="8" type="primary">VAMP5</name>
</gene>
<keyword evidence="5" id="KW-1133">Transmembrane helix</keyword>
<reference evidence="8" key="1">
    <citation type="submission" date="2025-08" db="UniProtKB">
        <authorList>
            <consortium name="RefSeq"/>
        </authorList>
    </citation>
    <scope>IDENTIFICATION</scope>
    <source>
        <tissue evidence="8">Liver</tissue>
    </source>
</reference>
<proteinExistence type="inferred from homology"/>
<comment type="similarity">
    <text evidence="1">Belongs to the synaptobrevin family.</text>
</comment>
<evidence type="ECO:0000313" key="8">
    <source>
        <dbReference type="RefSeq" id="XP_007434609.1"/>
    </source>
</evidence>
<dbReference type="GO" id="GO:0043001">
    <property type="term" value="P:Golgi to plasma membrane protein transport"/>
    <property type="evidence" value="ECO:0007669"/>
    <property type="project" value="TreeGrafter"/>
</dbReference>
<feature type="transmembrane region" description="Helical" evidence="5">
    <location>
        <begin position="118"/>
        <end position="141"/>
    </location>
</feature>
<name>A0A9F2R2W6_PYTBI</name>
<accession>A0A9F2R2W6</accession>
<dbReference type="SUPFAM" id="SSF58038">
    <property type="entry name" value="SNARE fusion complex"/>
    <property type="match status" value="1"/>
</dbReference>
<dbReference type="OMA" id="CENMRCK"/>
<dbReference type="PANTHER" id="PTHR47462">
    <property type="entry name" value="VESICLE-ASSOCIATED MEMBRANE PROTEIN 5"/>
    <property type="match status" value="1"/>
</dbReference>
<evidence type="ECO:0000313" key="7">
    <source>
        <dbReference type="Proteomes" id="UP000695026"/>
    </source>
</evidence>
<keyword evidence="3 4" id="KW-0175">Coiled coil</keyword>
<evidence type="ECO:0000256" key="2">
    <source>
        <dbReference type="ARBA" id="ARBA00046280"/>
    </source>
</evidence>
<dbReference type="RefSeq" id="XP_007434609.1">
    <property type="nucleotide sequence ID" value="XM_007434547.2"/>
</dbReference>
<evidence type="ECO:0000256" key="5">
    <source>
        <dbReference type="SAM" id="Phobius"/>
    </source>
</evidence>
<dbReference type="PROSITE" id="PS50892">
    <property type="entry name" value="V_SNARE"/>
    <property type="match status" value="1"/>
</dbReference>
<dbReference type="GO" id="GO:0005886">
    <property type="term" value="C:plasma membrane"/>
    <property type="evidence" value="ECO:0007669"/>
    <property type="project" value="TreeGrafter"/>
</dbReference>
<evidence type="ECO:0000256" key="4">
    <source>
        <dbReference type="SAM" id="Coils"/>
    </source>
</evidence>
<organism evidence="7 8">
    <name type="scientific">Python bivittatus</name>
    <name type="common">Burmese python</name>
    <name type="synonym">Python molurus bivittatus</name>
    <dbReference type="NCBI Taxonomy" id="176946"/>
    <lineage>
        <taxon>Eukaryota</taxon>
        <taxon>Metazoa</taxon>
        <taxon>Chordata</taxon>
        <taxon>Craniata</taxon>
        <taxon>Vertebrata</taxon>
        <taxon>Euteleostomi</taxon>
        <taxon>Lepidosauria</taxon>
        <taxon>Squamata</taxon>
        <taxon>Bifurcata</taxon>
        <taxon>Unidentata</taxon>
        <taxon>Episquamata</taxon>
        <taxon>Toxicofera</taxon>
        <taxon>Serpentes</taxon>
        <taxon>Henophidia</taxon>
        <taxon>Pythonidae</taxon>
        <taxon>Python</taxon>
    </lineage>
</organism>
<dbReference type="Gene3D" id="1.20.5.110">
    <property type="match status" value="1"/>
</dbReference>
<evidence type="ECO:0000259" key="6">
    <source>
        <dbReference type="PROSITE" id="PS50892"/>
    </source>
</evidence>
<dbReference type="Pfam" id="PF00957">
    <property type="entry name" value="Synaptobrevin"/>
    <property type="match status" value="1"/>
</dbReference>
<dbReference type="Proteomes" id="UP000695026">
    <property type="component" value="Unplaced"/>
</dbReference>
<dbReference type="GO" id="GO:0012505">
    <property type="term" value="C:endomembrane system"/>
    <property type="evidence" value="ECO:0007669"/>
    <property type="project" value="UniProtKB-SubCell"/>
</dbReference>
<dbReference type="CTD" id="10791"/>
<dbReference type="InterPro" id="IPR042581">
    <property type="entry name" value="VAMP5_R-SNARE"/>
</dbReference>
<keyword evidence="5" id="KW-0472">Membrane</keyword>
<sequence length="158" mass="17604">MDFIIELPESRGKTAIWVVTDLFSKQAHFVACRQIPTVEKLAQLFIQQGENHLKRCQQEAEEVTEIMLDNFTKVLDREGKLSDLDERADELRKQSSAFTKTAKTLAQKKRWDNMKFKIILLAVAVVAILLIILAIVLSFTLSGSGSQVAPAKTSAGGD</sequence>
<keyword evidence="5" id="KW-0812">Transmembrane</keyword>